<proteinExistence type="predicted"/>
<accession>A0AC34F5Y6</accession>
<dbReference type="Proteomes" id="UP000887579">
    <property type="component" value="Unplaced"/>
</dbReference>
<reference evidence="2" key="1">
    <citation type="submission" date="2022-11" db="UniProtKB">
        <authorList>
            <consortium name="WormBaseParasite"/>
        </authorList>
    </citation>
    <scope>IDENTIFICATION</scope>
</reference>
<sequence length="167" mass="18692">MHLFGIFGLTLFSCYLFFVDATPPEGIYAPKCRVGEGLYDPSQAAKVPWLTVDLDLPPEQRYREIFGPFGAEMKEVIDTIKSMGTIVTGDWLIPLIEHLMQFAHDELFPSKYAKEIDGIAESTGLSVADLAMMNIYYELSRFCTSIVAEASNGQVFHARNLGLILFK</sequence>
<dbReference type="WBParaSite" id="ES5_v2.g12382.t1">
    <property type="protein sequence ID" value="ES5_v2.g12382.t1"/>
    <property type="gene ID" value="ES5_v2.g12382"/>
</dbReference>
<evidence type="ECO:0000313" key="2">
    <source>
        <dbReference type="WBParaSite" id="ES5_v2.g12382.t1"/>
    </source>
</evidence>
<organism evidence="1 2">
    <name type="scientific">Panagrolaimus sp. ES5</name>
    <dbReference type="NCBI Taxonomy" id="591445"/>
    <lineage>
        <taxon>Eukaryota</taxon>
        <taxon>Metazoa</taxon>
        <taxon>Ecdysozoa</taxon>
        <taxon>Nematoda</taxon>
        <taxon>Chromadorea</taxon>
        <taxon>Rhabditida</taxon>
        <taxon>Tylenchina</taxon>
        <taxon>Panagrolaimomorpha</taxon>
        <taxon>Panagrolaimoidea</taxon>
        <taxon>Panagrolaimidae</taxon>
        <taxon>Panagrolaimus</taxon>
    </lineage>
</organism>
<evidence type="ECO:0000313" key="1">
    <source>
        <dbReference type="Proteomes" id="UP000887579"/>
    </source>
</evidence>
<protein>
    <submittedName>
        <fullName evidence="2">Acid ceramidase N-terminal domain-containing protein</fullName>
    </submittedName>
</protein>
<name>A0AC34F5Y6_9BILA</name>